<accession>A0A328BY25</accession>
<dbReference type="RefSeq" id="WP_111476754.1">
    <property type="nucleotide sequence ID" value="NZ_QHKM01000001.1"/>
</dbReference>
<proteinExistence type="predicted"/>
<evidence type="ECO:0008006" key="4">
    <source>
        <dbReference type="Google" id="ProtNLM"/>
    </source>
</evidence>
<feature type="chain" id="PRO_5016322947" description="Tetratricopeptide repeat protein" evidence="1">
    <location>
        <begin position="31"/>
        <end position="273"/>
    </location>
</feature>
<name>A0A328BY25_9BACT</name>
<evidence type="ECO:0000256" key="1">
    <source>
        <dbReference type="SAM" id="SignalP"/>
    </source>
</evidence>
<reference evidence="3" key="1">
    <citation type="submission" date="2018-05" db="EMBL/GenBank/DDBJ databases">
        <authorList>
            <person name="Nie L."/>
        </authorList>
    </citation>
    <scope>NUCLEOTIDE SEQUENCE [LARGE SCALE GENOMIC DNA]</scope>
    <source>
        <strain evidence="3">NL</strain>
    </source>
</reference>
<keyword evidence="3" id="KW-1185">Reference proteome</keyword>
<dbReference type="Pfam" id="PF21033">
    <property type="entry name" value="RMD1-3"/>
    <property type="match status" value="1"/>
</dbReference>
<feature type="signal peptide" evidence="1">
    <location>
        <begin position="1"/>
        <end position="30"/>
    </location>
</feature>
<dbReference type="EMBL" id="QHKM01000001">
    <property type="protein sequence ID" value="RAK70018.1"/>
    <property type="molecule type" value="Genomic_DNA"/>
</dbReference>
<comment type="caution">
    <text evidence="2">The sequence shown here is derived from an EMBL/GenBank/DDBJ whole genome shotgun (WGS) entry which is preliminary data.</text>
</comment>
<evidence type="ECO:0000313" key="2">
    <source>
        <dbReference type="EMBL" id="RAK70018.1"/>
    </source>
</evidence>
<dbReference type="OrthoDB" id="9813878at2"/>
<evidence type="ECO:0000313" key="3">
    <source>
        <dbReference type="Proteomes" id="UP000248553"/>
    </source>
</evidence>
<dbReference type="Gene3D" id="1.25.40.10">
    <property type="entry name" value="Tetratricopeptide repeat domain"/>
    <property type="match status" value="2"/>
</dbReference>
<dbReference type="InterPro" id="IPR049039">
    <property type="entry name" value="RMD1-3_a_helical_rpt"/>
</dbReference>
<gene>
    <name evidence="2" type="ORF">DLM85_03970</name>
</gene>
<dbReference type="InterPro" id="IPR011990">
    <property type="entry name" value="TPR-like_helical_dom_sf"/>
</dbReference>
<dbReference type="AlphaFoldDB" id="A0A328BY25"/>
<dbReference type="SUPFAM" id="SSF48452">
    <property type="entry name" value="TPR-like"/>
    <property type="match status" value="1"/>
</dbReference>
<dbReference type="Proteomes" id="UP000248553">
    <property type="component" value="Unassembled WGS sequence"/>
</dbReference>
<keyword evidence="1" id="KW-0732">Signal</keyword>
<organism evidence="2 3">
    <name type="scientific">Hymenobacter edaphi</name>
    <dbReference type="NCBI Taxonomy" id="2211146"/>
    <lineage>
        <taxon>Bacteria</taxon>
        <taxon>Pseudomonadati</taxon>
        <taxon>Bacteroidota</taxon>
        <taxon>Cytophagia</taxon>
        <taxon>Cytophagales</taxon>
        <taxon>Hymenobacteraceae</taxon>
        <taxon>Hymenobacter</taxon>
    </lineage>
</organism>
<protein>
    <recommendedName>
        <fullName evidence="4">Tetratricopeptide repeat protein</fullName>
    </recommendedName>
</protein>
<sequence>MLSARLRLLVPRRLLLGLACCCLPSLAARADDPKDAPNSVDVAALLREARALQLQYRESAALARYEQVLGAFPRNYEALWQAAVLSVNIGTRYTDESRRGAYYTSARQFADRAYAVNPKGGEANYAVALTLAQQATIRSARDRLSLYKSMKPYVQRAVEYSPAMPEAWQVLGRWHYRVAHLNLVERAYCRLFLGGPPTGASNTKAMEALRKAHALDPCRIQYCYDLARVYQNQRLQQSAREVLQEAAEVQPMTGEELEISRRCRKMLEQLGGG</sequence>